<name>K1QML1_MAGGI</name>
<organism evidence="5">
    <name type="scientific">Magallana gigas</name>
    <name type="common">Pacific oyster</name>
    <name type="synonym">Crassostrea gigas</name>
    <dbReference type="NCBI Taxonomy" id="29159"/>
    <lineage>
        <taxon>Eukaryota</taxon>
        <taxon>Metazoa</taxon>
        <taxon>Spiralia</taxon>
        <taxon>Lophotrochozoa</taxon>
        <taxon>Mollusca</taxon>
        <taxon>Bivalvia</taxon>
        <taxon>Autobranchia</taxon>
        <taxon>Pteriomorphia</taxon>
        <taxon>Ostreida</taxon>
        <taxon>Ostreoidea</taxon>
        <taxon>Ostreidae</taxon>
        <taxon>Magallana</taxon>
    </lineage>
</organism>
<reference evidence="5" key="1">
    <citation type="journal article" date="2012" name="Nature">
        <title>The oyster genome reveals stress adaptation and complexity of shell formation.</title>
        <authorList>
            <person name="Zhang G."/>
            <person name="Fang X."/>
            <person name="Guo X."/>
            <person name="Li L."/>
            <person name="Luo R."/>
            <person name="Xu F."/>
            <person name="Yang P."/>
            <person name="Zhang L."/>
            <person name="Wang X."/>
            <person name="Qi H."/>
            <person name="Xiong Z."/>
            <person name="Que H."/>
            <person name="Xie Y."/>
            <person name="Holland P.W."/>
            <person name="Paps J."/>
            <person name="Zhu Y."/>
            <person name="Wu F."/>
            <person name="Chen Y."/>
            <person name="Wang J."/>
            <person name="Peng C."/>
            <person name="Meng J."/>
            <person name="Yang L."/>
            <person name="Liu J."/>
            <person name="Wen B."/>
            <person name="Zhang N."/>
            <person name="Huang Z."/>
            <person name="Zhu Q."/>
            <person name="Feng Y."/>
            <person name="Mount A."/>
            <person name="Hedgecock D."/>
            <person name="Xu Z."/>
            <person name="Liu Y."/>
            <person name="Domazet-Loso T."/>
            <person name="Du Y."/>
            <person name="Sun X."/>
            <person name="Zhang S."/>
            <person name="Liu B."/>
            <person name="Cheng P."/>
            <person name="Jiang X."/>
            <person name="Li J."/>
            <person name="Fan D."/>
            <person name="Wang W."/>
            <person name="Fu W."/>
            <person name="Wang T."/>
            <person name="Wang B."/>
            <person name="Zhang J."/>
            <person name="Peng Z."/>
            <person name="Li Y."/>
            <person name="Li N."/>
            <person name="Wang J."/>
            <person name="Chen M."/>
            <person name="He Y."/>
            <person name="Tan F."/>
            <person name="Song X."/>
            <person name="Zheng Q."/>
            <person name="Huang R."/>
            <person name="Yang H."/>
            <person name="Du X."/>
            <person name="Chen L."/>
            <person name="Yang M."/>
            <person name="Gaffney P.M."/>
            <person name="Wang S."/>
            <person name="Luo L."/>
            <person name="She Z."/>
            <person name="Ming Y."/>
            <person name="Huang W."/>
            <person name="Zhang S."/>
            <person name="Huang B."/>
            <person name="Zhang Y."/>
            <person name="Qu T."/>
            <person name="Ni P."/>
            <person name="Miao G."/>
            <person name="Wang J."/>
            <person name="Wang Q."/>
            <person name="Steinberg C.E."/>
            <person name="Wang H."/>
            <person name="Li N."/>
            <person name="Qian L."/>
            <person name="Zhang G."/>
            <person name="Li Y."/>
            <person name="Yang H."/>
            <person name="Liu X."/>
            <person name="Wang J."/>
            <person name="Yin Y."/>
            <person name="Wang J."/>
        </authorList>
    </citation>
    <scope>NUCLEOTIDE SEQUENCE [LARGE SCALE GENOMIC DNA]</scope>
    <source>
        <strain evidence="5">05x7-T-G4-1.051#20</strain>
    </source>
</reference>
<proteinExistence type="predicted"/>
<dbReference type="SUPFAM" id="SSF57716">
    <property type="entry name" value="Glucocorticoid receptor-like (DNA-binding domain)"/>
    <property type="match status" value="2"/>
</dbReference>
<keyword evidence="1" id="KW-0479">Metal-binding</keyword>
<evidence type="ECO:0000256" key="4">
    <source>
        <dbReference type="ARBA" id="ARBA00023038"/>
    </source>
</evidence>
<dbReference type="PROSITE" id="PS50023">
    <property type="entry name" value="LIM_DOMAIN_2"/>
    <property type="match status" value="1"/>
</dbReference>
<evidence type="ECO:0000256" key="3">
    <source>
        <dbReference type="ARBA" id="ARBA00022833"/>
    </source>
</evidence>
<dbReference type="HOGENOM" id="CLU_2051897_0_0_1"/>
<dbReference type="InParanoid" id="K1QML1"/>
<evidence type="ECO:0000256" key="2">
    <source>
        <dbReference type="ARBA" id="ARBA00022737"/>
    </source>
</evidence>
<evidence type="ECO:0000313" key="5">
    <source>
        <dbReference type="EMBL" id="EKC32349.1"/>
    </source>
</evidence>
<protein>
    <submittedName>
        <fullName evidence="5">Cysteine and glycine-rich protein 3</fullName>
    </submittedName>
</protein>
<dbReference type="PROSITE" id="PS00478">
    <property type="entry name" value="LIM_DOMAIN_1"/>
    <property type="match status" value="1"/>
</dbReference>
<keyword evidence="4" id="KW-0440">LIM domain</keyword>
<dbReference type="Gene3D" id="2.10.110.10">
    <property type="entry name" value="Cysteine Rich Protein"/>
    <property type="match status" value="1"/>
</dbReference>
<accession>K1QML1</accession>
<dbReference type="FunFam" id="2.10.110.10:FF:000001">
    <property type="entry name" value="Cysteine and glycine-rich protein 1"/>
    <property type="match status" value="1"/>
</dbReference>
<dbReference type="InterPro" id="IPR001781">
    <property type="entry name" value="Znf_LIM"/>
</dbReference>
<evidence type="ECO:0000256" key="1">
    <source>
        <dbReference type="ARBA" id="ARBA00022723"/>
    </source>
</evidence>
<dbReference type="Pfam" id="PF00412">
    <property type="entry name" value="LIM"/>
    <property type="match status" value="1"/>
</dbReference>
<dbReference type="EMBL" id="JH816911">
    <property type="protein sequence ID" value="EKC32349.1"/>
    <property type="molecule type" value="Genomic_DNA"/>
</dbReference>
<gene>
    <name evidence="5" type="ORF">CGI_10017503</name>
</gene>
<dbReference type="CDD" id="cd09358">
    <property type="entry name" value="LIM_Mical_like"/>
    <property type="match status" value="1"/>
</dbReference>
<dbReference type="PANTHER" id="PTHR24206">
    <property type="entry name" value="OS06G0237300 PROTEIN"/>
    <property type="match status" value="1"/>
</dbReference>
<keyword evidence="2" id="KW-0677">Repeat</keyword>
<keyword evidence="3" id="KW-0862">Zinc</keyword>
<dbReference type="SMART" id="SM00132">
    <property type="entry name" value="LIM"/>
    <property type="match status" value="1"/>
</dbReference>
<dbReference type="GO" id="GO:0046872">
    <property type="term" value="F:metal ion binding"/>
    <property type="evidence" value="ECO:0007669"/>
    <property type="project" value="UniProtKB-KW"/>
</dbReference>
<sequence>MQATVLWWAFEAHYGWLREHSPSRMSSSAPWYTSSLPSSFFSLIWRFLGGGEKCGICSKSVYAAERIEAGGTPFHKLCFKCSECKMSLKLNTYAQADGILYCKKHYQEIVVAKNTQTPVL</sequence>
<dbReference type="AlphaFoldDB" id="K1QML1"/>